<dbReference type="EMBL" id="UINC01101651">
    <property type="protein sequence ID" value="SVC62629.1"/>
    <property type="molecule type" value="Genomic_DNA"/>
</dbReference>
<sequence length="232" mass="26685">TQLALRASPRPRNIEKLRQVILEASVDYFENAELGFVETRDIIGQLRIDFENSDQFSFDYANSYENLAAPEHITGAIIPAGRYQFDRSDVSYSFGTQRSFSGRLSASHGTFYDGHLTSVGVSRSRIELLRQLSIEPSMSFNAVRLPDQYFDTVLTMMRVNVTFTPRMLLSGLVQFNSSADSFSTNVRFRWEYAPGSEVFLVWTEQRESYEFKRFPMLQNRGLVIKATRLLRL</sequence>
<reference evidence="1" key="1">
    <citation type="submission" date="2018-05" db="EMBL/GenBank/DDBJ databases">
        <authorList>
            <person name="Lanie J.A."/>
            <person name="Ng W.-L."/>
            <person name="Kazmierczak K.M."/>
            <person name="Andrzejewski T.M."/>
            <person name="Davidsen T.M."/>
            <person name="Wayne K.J."/>
            <person name="Tettelin H."/>
            <person name="Glass J.I."/>
            <person name="Rusch D."/>
            <person name="Podicherti R."/>
            <person name="Tsui H.-C.T."/>
            <person name="Winkler M.E."/>
        </authorList>
    </citation>
    <scope>NUCLEOTIDE SEQUENCE</scope>
</reference>
<dbReference type="AlphaFoldDB" id="A0A382NN39"/>
<proteinExistence type="predicted"/>
<accession>A0A382NN39</accession>
<feature type="non-terminal residue" evidence="1">
    <location>
        <position position="1"/>
    </location>
</feature>
<evidence type="ECO:0008006" key="2">
    <source>
        <dbReference type="Google" id="ProtNLM"/>
    </source>
</evidence>
<protein>
    <recommendedName>
        <fullName evidence="2">LptD C-terminal domain-containing protein</fullName>
    </recommendedName>
</protein>
<gene>
    <name evidence="1" type="ORF">METZ01_LOCUS315483</name>
</gene>
<name>A0A382NN39_9ZZZZ</name>
<evidence type="ECO:0000313" key="1">
    <source>
        <dbReference type="EMBL" id="SVC62629.1"/>
    </source>
</evidence>
<organism evidence="1">
    <name type="scientific">marine metagenome</name>
    <dbReference type="NCBI Taxonomy" id="408172"/>
    <lineage>
        <taxon>unclassified sequences</taxon>
        <taxon>metagenomes</taxon>
        <taxon>ecological metagenomes</taxon>
    </lineage>
</organism>